<evidence type="ECO:0000256" key="5">
    <source>
        <dbReference type="ARBA" id="ARBA00022531"/>
    </source>
</evidence>
<comment type="similarity">
    <text evidence="2">Belongs to the heme oxygenase family.</text>
</comment>
<dbReference type="EC" id="1.14.14.18" evidence="3"/>
<keyword evidence="8" id="KW-0479">Metal-binding</keyword>
<keyword evidence="5" id="KW-0602">Photosynthesis</keyword>
<dbReference type="GO" id="GO:0006788">
    <property type="term" value="P:heme oxidation"/>
    <property type="evidence" value="ECO:0007669"/>
    <property type="project" value="InterPro"/>
</dbReference>
<feature type="compositionally biased region" description="Low complexity" evidence="12">
    <location>
        <begin position="1"/>
        <end position="14"/>
    </location>
</feature>
<evidence type="ECO:0000256" key="12">
    <source>
        <dbReference type="SAM" id="MobiDB-lite"/>
    </source>
</evidence>
<dbReference type="Pfam" id="PF01126">
    <property type="entry name" value="Heme_oxygenase"/>
    <property type="match status" value="1"/>
</dbReference>
<dbReference type="OrthoDB" id="652091at2759"/>
<evidence type="ECO:0000256" key="4">
    <source>
        <dbReference type="ARBA" id="ARBA00022528"/>
    </source>
</evidence>
<dbReference type="InterPro" id="IPR016053">
    <property type="entry name" value="Haem_Oase-like"/>
</dbReference>
<evidence type="ECO:0000313" key="13">
    <source>
        <dbReference type="EMBL" id="GAX73235.1"/>
    </source>
</evidence>
<dbReference type="Gene3D" id="1.20.910.10">
    <property type="entry name" value="Heme oxygenase-like"/>
    <property type="match status" value="1"/>
</dbReference>
<evidence type="ECO:0000256" key="11">
    <source>
        <dbReference type="ARBA" id="ARBA00023004"/>
    </source>
</evidence>
<dbReference type="GO" id="GO:0009507">
    <property type="term" value="C:chloroplast"/>
    <property type="evidence" value="ECO:0007669"/>
    <property type="project" value="UniProtKB-SubCell"/>
</dbReference>
<keyword evidence="6" id="KW-0349">Heme</keyword>
<dbReference type="SUPFAM" id="SSF48613">
    <property type="entry name" value="Heme oxygenase-like"/>
    <property type="match status" value="1"/>
</dbReference>
<dbReference type="PANTHER" id="PTHR35703">
    <property type="entry name" value="HEME OXYGENASE 1, CHLOROPLASTIC-RELATED"/>
    <property type="match status" value="1"/>
</dbReference>
<evidence type="ECO:0000313" key="14">
    <source>
        <dbReference type="Proteomes" id="UP000232323"/>
    </source>
</evidence>
<dbReference type="PANTHER" id="PTHR35703:SF2">
    <property type="entry name" value="HEME OXYGENASE 1, CHLOROPLASTIC-RELATED"/>
    <property type="match status" value="1"/>
</dbReference>
<evidence type="ECO:0000256" key="8">
    <source>
        <dbReference type="ARBA" id="ARBA00022723"/>
    </source>
</evidence>
<proteinExistence type="inferred from homology"/>
<keyword evidence="4" id="KW-0150">Chloroplast</keyword>
<dbReference type="InterPro" id="IPR016951">
    <property type="entry name" value="Haem_Oase_decyc_pln"/>
</dbReference>
<feature type="region of interest" description="Disordered" evidence="12">
    <location>
        <begin position="40"/>
        <end position="60"/>
    </location>
</feature>
<evidence type="ECO:0000256" key="2">
    <source>
        <dbReference type="ARBA" id="ARBA00006134"/>
    </source>
</evidence>
<evidence type="ECO:0000256" key="1">
    <source>
        <dbReference type="ARBA" id="ARBA00004229"/>
    </source>
</evidence>
<keyword evidence="14" id="KW-1185">Reference proteome</keyword>
<dbReference type="GO" id="GO:0046872">
    <property type="term" value="F:metal ion binding"/>
    <property type="evidence" value="ECO:0007669"/>
    <property type="project" value="UniProtKB-KW"/>
</dbReference>
<name>A0A250WQW5_9CHLO</name>
<dbReference type="InterPro" id="IPR016084">
    <property type="entry name" value="Haem_Oase-like_multi-hlx"/>
</dbReference>
<evidence type="ECO:0000256" key="6">
    <source>
        <dbReference type="ARBA" id="ARBA00022617"/>
    </source>
</evidence>
<keyword evidence="9" id="KW-0809">Transit peptide</keyword>
<comment type="subcellular location">
    <subcellularLocation>
        <location evidence="1">Plastid</location>
        <location evidence="1">Chloroplast</location>
    </subcellularLocation>
</comment>
<dbReference type="GO" id="GO:0015979">
    <property type="term" value="P:photosynthesis"/>
    <property type="evidence" value="ECO:0007669"/>
    <property type="project" value="UniProtKB-KW"/>
</dbReference>
<dbReference type="AlphaFoldDB" id="A0A250WQW5"/>
<keyword evidence="7" id="KW-0934">Plastid</keyword>
<dbReference type="GO" id="GO:0004392">
    <property type="term" value="F:heme oxygenase (decyclizing) activity"/>
    <property type="evidence" value="ECO:0007669"/>
    <property type="project" value="UniProtKB-EC"/>
</dbReference>
<evidence type="ECO:0000256" key="7">
    <source>
        <dbReference type="ARBA" id="ARBA00022640"/>
    </source>
</evidence>
<dbReference type="STRING" id="1157962.A0A250WQW5"/>
<feature type="region of interest" description="Disordered" evidence="12">
    <location>
        <begin position="1"/>
        <end position="25"/>
    </location>
</feature>
<gene>
    <name evidence="13" type="ORF">CEUSTIGMA_g688.t1</name>
</gene>
<protein>
    <recommendedName>
        <fullName evidence="3">heme oxygenase (biliverdin-producing)</fullName>
        <ecNumber evidence="3">1.14.14.18</ecNumber>
    </recommendedName>
</protein>
<feature type="compositionally biased region" description="Polar residues" evidence="12">
    <location>
        <begin position="15"/>
        <end position="24"/>
    </location>
</feature>
<organism evidence="13 14">
    <name type="scientific">Chlamydomonas eustigma</name>
    <dbReference type="NCBI Taxonomy" id="1157962"/>
    <lineage>
        <taxon>Eukaryota</taxon>
        <taxon>Viridiplantae</taxon>
        <taxon>Chlorophyta</taxon>
        <taxon>core chlorophytes</taxon>
        <taxon>Chlorophyceae</taxon>
        <taxon>CS clade</taxon>
        <taxon>Chlamydomonadales</taxon>
        <taxon>Chlamydomonadaceae</taxon>
        <taxon>Chlamydomonas</taxon>
    </lineage>
</organism>
<keyword evidence="11" id="KW-0408">Iron</keyword>
<reference evidence="13 14" key="1">
    <citation type="submission" date="2017-08" db="EMBL/GenBank/DDBJ databases">
        <title>Acidophilic green algal genome provides insights into adaptation to an acidic environment.</title>
        <authorList>
            <person name="Hirooka S."/>
            <person name="Hirose Y."/>
            <person name="Kanesaki Y."/>
            <person name="Higuchi S."/>
            <person name="Fujiwara T."/>
            <person name="Onuma R."/>
            <person name="Era A."/>
            <person name="Ohbayashi R."/>
            <person name="Uzuka A."/>
            <person name="Nozaki H."/>
            <person name="Yoshikawa H."/>
            <person name="Miyagishima S.Y."/>
        </authorList>
    </citation>
    <scope>NUCLEOTIDE SEQUENCE [LARGE SCALE GENOMIC DNA]</scope>
    <source>
        <strain evidence="13 14">NIES-2499</strain>
    </source>
</reference>
<dbReference type="Proteomes" id="UP000232323">
    <property type="component" value="Unassembled WGS sequence"/>
</dbReference>
<evidence type="ECO:0000256" key="10">
    <source>
        <dbReference type="ARBA" id="ARBA00023002"/>
    </source>
</evidence>
<evidence type="ECO:0000256" key="9">
    <source>
        <dbReference type="ARBA" id="ARBA00022946"/>
    </source>
</evidence>
<accession>A0A250WQW5</accession>
<feature type="compositionally biased region" description="Polar residues" evidence="12">
    <location>
        <begin position="41"/>
        <end position="56"/>
    </location>
</feature>
<dbReference type="EMBL" id="BEGY01000002">
    <property type="protein sequence ID" value="GAX73235.1"/>
    <property type="molecule type" value="Genomic_DNA"/>
</dbReference>
<keyword evidence="10" id="KW-0560">Oxidoreductase</keyword>
<dbReference type="CDD" id="cd19165">
    <property type="entry name" value="HemeO"/>
    <property type="match status" value="1"/>
</dbReference>
<sequence>MLSSTRRSSCFSASLKTRTTSQSKLARPPIRRAIVVLAHGSTATQGNGHGHGSSTMEKGEKDKGFVKEMRTVAMKLHTREQAPKEGQQQAAPKPKAWEPKREGYLRFLAESKAVYDVLETVVQDPSQPEYARFTKTGLERSKALAEDIKWFESTYALQAPPLNPDGPGATYAAKIAELAKSDPPAFICHFYNFYFAHTAGGRMIGSKISEMLLDKKELQFYEYDGDMNTSLDAVRKSINEISEQWTADQKAHCLEETAASFKFSGKIMECISA</sequence>
<comment type="caution">
    <text evidence="13">The sequence shown here is derived from an EMBL/GenBank/DDBJ whole genome shotgun (WGS) entry which is preliminary data.</text>
</comment>
<evidence type="ECO:0000256" key="3">
    <source>
        <dbReference type="ARBA" id="ARBA00012360"/>
    </source>
</evidence>
<dbReference type="InterPro" id="IPR002051">
    <property type="entry name" value="Haem_Oase"/>
</dbReference>